<keyword evidence="2" id="KW-1185">Reference proteome</keyword>
<evidence type="ECO:0000313" key="1">
    <source>
        <dbReference type="EMBL" id="KAA8898917.1"/>
    </source>
</evidence>
<dbReference type="AlphaFoldDB" id="A0A5J5ENH8"/>
<comment type="caution">
    <text evidence="1">The sequence shown here is derived from an EMBL/GenBank/DDBJ whole genome shotgun (WGS) entry which is preliminary data.</text>
</comment>
<name>A0A5J5ENH8_9PEZI</name>
<organism evidence="1 2">
    <name type="scientific">Sphaerosporella brunnea</name>
    <dbReference type="NCBI Taxonomy" id="1250544"/>
    <lineage>
        <taxon>Eukaryota</taxon>
        <taxon>Fungi</taxon>
        <taxon>Dikarya</taxon>
        <taxon>Ascomycota</taxon>
        <taxon>Pezizomycotina</taxon>
        <taxon>Pezizomycetes</taxon>
        <taxon>Pezizales</taxon>
        <taxon>Pyronemataceae</taxon>
        <taxon>Sphaerosporella</taxon>
    </lineage>
</organism>
<gene>
    <name evidence="1" type="ORF">FN846DRAFT_961556</name>
</gene>
<evidence type="ECO:0000313" key="2">
    <source>
        <dbReference type="Proteomes" id="UP000326924"/>
    </source>
</evidence>
<dbReference type="InParanoid" id="A0A5J5ENH8"/>
<dbReference type="OrthoDB" id="5380768at2759"/>
<proteinExistence type="predicted"/>
<dbReference type="Proteomes" id="UP000326924">
    <property type="component" value="Unassembled WGS sequence"/>
</dbReference>
<accession>A0A5J5ENH8</accession>
<protein>
    <submittedName>
        <fullName evidence="1">Uncharacterized protein</fullName>
    </submittedName>
</protein>
<reference evidence="1 2" key="1">
    <citation type="submission" date="2019-09" db="EMBL/GenBank/DDBJ databases">
        <title>Draft genome of the ectomycorrhizal ascomycete Sphaerosporella brunnea.</title>
        <authorList>
            <consortium name="DOE Joint Genome Institute"/>
            <person name="Benucci G.M."/>
            <person name="Marozzi G."/>
            <person name="Antonielli L."/>
            <person name="Sanchez S."/>
            <person name="Marco P."/>
            <person name="Wang X."/>
            <person name="Falini L.B."/>
            <person name="Barry K."/>
            <person name="Haridas S."/>
            <person name="Lipzen A."/>
            <person name="Labutti K."/>
            <person name="Grigoriev I.V."/>
            <person name="Murat C."/>
            <person name="Martin F."/>
            <person name="Albertini E."/>
            <person name="Donnini D."/>
            <person name="Bonito G."/>
        </authorList>
    </citation>
    <scope>NUCLEOTIDE SEQUENCE [LARGE SCALE GENOMIC DNA]</scope>
    <source>
        <strain evidence="1 2">Sb_GMNB300</strain>
    </source>
</reference>
<sequence>MRACDVLTSVSKGTLSEATKLAQVVGSVDLFVPIFLREIEAISTTCRSHTAVNLPVDSLRRHLESFTGVVLFATTLARSHDAICLSLAKQSHLISSAVQYVTTSYQALFLASAEPGLIWLHSASVGALIELLVVTGLGAKRTSIMALPLAPRDDCAHRENEIGRIVTVLMKCSFEMAYITGGLCGMVSFLGTEWWSKNPFLYLEVWASMRTVILHQETHKWCALLPSFTNALSALLKVGSPIRHALLSSRWNLTLTSRLLKFLLSREHPLCCPTCHTPLSATLAALLKALLTPHPVWQADLKKEAGLGPRYSFLDFSEVEARVRELVQEGRVMDADALLGVAECFEGWSRSRAVRNWLDREIRAGSSRPANEDRWYRIFRPVEGAMGVLVAAS</sequence>
<dbReference type="EMBL" id="VXIS01000176">
    <property type="protein sequence ID" value="KAA8898917.1"/>
    <property type="molecule type" value="Genomic_DNA"/>
</dbReference>